<keyword evidence="3" id="KW-1185">Reference proteome</keyword>
<feature type="domain" description="AB hydrolase-1" evidence="1">
    <location>
        <begin position="48"/>
        <end position="152"/>
    </location>
</feature>
<dbReference type="EC" id="3.8.1.3" evidence="2"/>
<keyword evidence="2" id="KW-0378">Hydrolase</keyword>
<dbReference type="OrthoDB" id="252464at2"/>
<dbReference type="Pfam" id="PF00561">
    <property type="entry name" value="Abhydrolase_1"/>
    <property type="match status" value="1"/>
</dbReference>
<dbReference type="Proteomes" id="UP000254634">
    <property type="component" value="Unassembled WGS sequence"/>
</dbReference>
<dbReference type="AlphaFoldDB" id="A0A380L1S9"/>
<gene>
    <name evidence="2" type="primary">fac-dex</name>
    <name evidence="2" type="ORF">NCTC13765_01724</name>
</gene>
<protein>
    <submittedName>
        <fullName evidence="2">Putative hydrolase or acyltransferase</fullName>
        <ecNumber evidence="2">3.8.1.3</ecNumber>
    </submittedName>
</protein>
<keyword evidence="2" id="KW-0012">Acyltransferase</keyword>
<dbReference type="SUPFAM" id="SSF53474">
    <property type="entry name" value="alpha/beta-Hydrolases"/>
    <property type="match status" value="1"/>
</dbReference>
<dbReference type="PANTHER" id="PTHR46438:SF2">
    <property type="entry name" value="ALPHA_BETA-HYDROLASES SUPERFAMILY PROTEIN"/>
    <property type="match status" value="1"/>
</dbReference>
<keyword evidence="2" id="KW-0808">Transferase</keyword>
<accession>A0A380L1S9</accession>
<reference evidence="2" key="1">
    <citation type="submission" date="2018-06" db="EMBL/GenBank/DDBJ databases">
        <authorList>
            <consortium name="Pathogen Informatics"/>
            <person name="Doyle S."/>
        </authorList>
    </citation>
    <scope>NUCLEOTIDE SEQUENCE [LARGE SCALE GENOMIC DNA]</scope>
    <source>
        <strain evidence="2">NCTC13765</strain>
    </source>
</reference>
<sequence>MNYDYKNPYEHLSGKLNNRKLIAAGFSEKTYDTGNVKLNFVVGPNNGPSLLLIPAQIGMWESYKKVLLPLSKIFQVYAIDVRGHGKSSWTPGYYSWKIIGEDIKLFIENVIKQKVIISGNSSGGIIALWCAANIPEYVSGIILEDAPIFSAEMPRFKEQDKFVYNGLKHLVDQIGNISDRDLANYFKDMEVPASDKRIKKIPNWFVSWLSRKIKKFQNKYPDSPVEIGFPFPNSLRLLIKSLSMFDPDFARAFVDGRFYDGIDHAEAFKKTKCPILLIQADWKRYENYGLVGAFDDDDAQHAISLASQIIYKKVSANHVIHAFKPKEYIKLLSEFKEIVSDNSTYNGA</sequence>
<dbReference type="RefSeq" id="WP_018371146.1">
    <property type="nucleotide sequence ID" value="NZ_UHFR01000005.1"/>
</dbReference>
<dbReference type="GO" id="GO:0016746">
    <property type="term" value="F:acyltransferase activity"/>
    <property type="evidence" value="ECO:0007669"/>
    <property type="project" value="UniProtKB-KW"/>
</dbReference>
<dbReference type="ESTHER" id="9stre-a0a380l1s9">
    <property type="family name" value="Zearalenone-hydrolase-fam2"/>
</dbReference>
<name>A0A380L1S9_9STRE</name>
<dbReference type="InterPro" id="IPR000073">
    <property type="entry name" value="AB_hydrolase_1"/>
</dbReference>
<dbReference type="STRING" id="1123307.GCA_000380065_00459"/>
<evidence type="ECO:0000313" key="2">
    <source>
        <dbReference type="EMBL" id="SUN77205.1"/>
    </source>
</evidence>
<evidence type="ECO:0000313" key="3">
    <source>
        <dbReference type="Proteomes" id="UP000254634"/>
    </source>
</evidence>
<dbReference type="EMBL" id="UHFR01000005">
    <property type="protein sequence ID" value="SUN77205.1"/>
    <property type="molecule type" value="Genomic_DNA"/>
</dbReference>
<proteinExistence type="predicted"/>
<dbReference type="GO" id="GO:0018785">
    <property type="term" value="F:haloacetate dehalogenase activity"/>
    <property type="evidence" value="ECO:0007669"/>
    <property type="project" value="UniProtKB-EC"/>
</dbReference>
<organism evidence="2 3">
    <name type="scientific">Streptococcus massiliensis</name>
    <dbReference type="NCBI Taxonomy" id="313439"/>
    <lineage>
        <taxon>Bacteria</taxon>
        <taxon>Bacillati</taxon>
        <taxon>Bacillota</taxon>
        <taxon>Bacilli</taxon>
        <taxon>Lactobacillales</taxon>
        <taxon>Streptococcaceae</taxon>
        <taxon>Streptococcus</taxon>
    </lineage>
</organism>
<dbReference type="PANTHER" id="PTHR46438">
    <property type="entry name" value="ALPHA/BETA-HYDROLASES SUPERFAMILY PROTEIN"/>
    <property type="match status" value="1"/>
</dbReference>
<dbReference type="Gene3D" id="3.40.50.1820">
    <property type="entry name" value="alpha/beta hydrolase"/>
    <property type="match status" value="1"/>
</dbReference>
<dbReference type="InterPro" id="IPR029058">
    <property type="entry name" value="AB_hydrolase_fold"/>
</dbReference>
<evidence type="ECO:0000259" key="1">
    <source>
        <dbReference type="Pfam" id="PF00561"/>
    </source>
</evidence>